<dbReference type="InterPro" id="IPR020904">
    <property type="entry name" value="Sc_DH/Rdtase_CS"/>
</dbReference>
<evidence type="ECO:0000256" key="1">
    <source>
        <dbReference type="ARBA" id="ARBA00006484"/>
    </source>
</evidence>
<dbReference type="PANTHER" id="PTHR44169:SF6">
    <property type="entry name" value="NADPH-DEPENDENT 1-ACYLDIHYDROXYACETONE PHOSPHATE REDUCTASE"/>
    <property type="match status" value="1"/>
</dbReference>
<dbReference type="InterPro" id="IPR036291">
    <property type="entry name" value="NAD(P)-bd_dom_sf"/>
</dbReference>
<dbReference type="Gene3D" id="3.40.50.720">
    <property type="entry name" value="NAD(P)-binding Rossmann-like Domain"/>
    <property type="match status" value="1"/>
</dbReference>
<dbReference type="PRINTS" id="PR00081">
    <property type="entry name" value="GDHRDH"/>
</dbReference>
<reference evidence="5 6" key="1">
    <citation type="submission" date="2023-08" db="EMBL/GenBank/DDBJ databases">
        <title>Black Yeasts Isolated from many extreme environments.</title>
        <authorList>
            <person name="Coleine C."/>
            <person name="Stajich J.E."/>
            <person name="Selbmann L."/>
        </authorList>
    </citation>
    <scope>NUCLEOTIDE SEQUENCE [LARGE SCALE GENOMIC DNA]</scope>
    <source>
        <strain evidence="5 6">CCFEE 5885</strain>
    </source>
</reference>
<proteinExistence type="inferred from homology"/>
<dbReference type="Pfam" id="PF00106">
    <property type="entry name" value="adh_short"/>
    <property type="match status" value="1"/>
</dbReference>
<dbReference type="Proteomes" id="UP001345013">
    <property type="component" value="Unassembled WGS sequence"/>
</dbReference>
<accession>A0ABR0KCB1</accession>
<dbReference type="EMBL" id="JAVRRG010000044">
    <property type="protein sequence ID" value="KAK5093355.1"/>
    <property type="molecule type" value="Genomic_DNA"/>
</dbReference>
<dbReference type="SUPFAM" id="SSF51735">
    <property type="entry name" value="NAD(P)-binding Rossmann-fold domains"/>
    <property type="match status" value="1"/>
</dbReference>
<evidence type="ECO:0000313" key="6">
    <source>
        <dbReference type="Proteomes" id="UP001345013"/>
    </source>
</evidence>
<dbReference type="CDD" id="cd05374">
    <property type="entry name" value="17beta-HSD-like_SDR_c"/>
    <property type="match status" value="1"/>
</dbReference>
<keyword evidence="6" id="KW-1185">Reference proteome</keyword>
<evidence type="ECO:0000256" key="3">
    <source>
        <dbReference type="ARBA" id="ARBA00023002"/>
    </source>
</evidence>
<gene>
    <name evidence="5" type="ORF">LTR24_004343</name>
</gene>
<dbReference type="PRINTS" id="PR00080">
    <property type="entry name" value="SDRFAMILY"/>
</dbReference>
<keyword evidence="3" id="KW-0560">Oxidoreductase</keyword>
<organism evidence="5 6">
    <name type="scientific">Lithohypha guttulata</name>
    <dbReference type="NCBI Taxonomy" id="1690604"/>
    <lineage>
        <taxon>Eukaryota</taxon>
        <taxon>Fungi</taxon>
        <taxon>Dikarya</taxon>
        <taxon>Ascomycota</taxon>
        <taxon>Pezizomycotina</taxon>
        <taxon>Eurotiomycetes</taxon>
        <taxon>Chaetothyriomycetidae</taxon>
        <taxon>Chaetothyriales</taxon>
        <taxon>Trichomeriaceae</taxon>
        <taxon>Lithohypha</taxon>
    </lineage>
</organism>
<name>A0ABR0KCB1_9EURO</name>
<evidence type="ECO:0000256" key="2">
    <source>
        <dbReference type="ARBA" id="ARBA00022857"/>
    </source>
</evidence>
<sequence>MPSPAKKIVLITGCSDGGLGSALALAFHRTGRYRVIATARSLSRLNDTRAAGIEELQLDVLDPTSISTCARHIEALTGGKLDILVNNAGAGYNIPVIDIDLDEARKVFDLNVWSLSTVSRALLPFLLRSQGSKIVNNISIAAYVSSPVQGVYNASKAAANALTETMRLELKPFGINTIALMTGGVESNIAKNVEAKGAELPEDSIYRVVPGGLTNMKDGGAVNTVGQMDASIWASQVVEDLSKRNPPHQIWRGSNATLVRYGSLLPVGTFDSTLVKRTQFDEVEKALAK</sequence>
<keyword evidence="2" id="KW-0521">NADP</keyword>
<protein>
    <submittedName>
        <fullName evidence="5">Uncharacterized protein</fullName>
    </submittedName>
</protein>
<dbReference type="PROSITE" id="PS00061">
    <property type="entry name" value="ADH_SHORT"/>
    <property type="match status" value="1"/>
</dbReference>
<dbReference type="InterPro" id="IPR002347">
    <property type="entry name" value="SDR_fam"/>
</dbReference>
<evidence type="ECO:0000256" key="4">
    <source>
        <dbReference type="RuleBase" id="RU000363"/>
    </source>
</evidence>
<evidence type="ECO:0000313" key="5">
    <source>
        <dbReference type="EMBL" id="KAK5093355.1"/>
    </source>
</evidence>
<comment type="caution">
    <text evidence="5">The sequence shown here is derived from an EMBL/GenBank/DDBJ whole genome shotgun (WGS) entry which is preliminary data.</text>
</comment>
<dbReference type="PANTHER" id="PTHR44169">
    <property type="entry name" value="NADPH-DEPENDENT 1-ACYLDIHYDROXYACETONE PHOSPHATE REDUCTASE"/>
    <property type="match status" value="1"/>
</dbReference>
<comment type="similarity">
    <text evidence="1 4">Belongs to the short-chain dehydrogenases/reductases (SDR) family.</text>
</comment>